<sequence>MLLRSRCRLCHPRLHCAHHHARNLLLFSHLFPSIQSPTRRVAHLSDKAATLSSPLRITCRKTERRLLEEEEEKEDERGESGATIAPRTSSRFQPLPISIPNPTRLRT</sequence>
<reference evidence="2" key="3">
    <citation type="submission" date="2015-04" db="UniProtKB">
        <authorList>
            <consortium name="EnsemblPlants"/>
        </authorList>
    </citation>
    <scope>IDENTIFICATION</scope>
</reference>
<proteinExistence type="predicted"/>
<evidence type="ECO:0000256" key="1">
    <source>
        <dbReference type="SAM" id="MobiDB-lite"/>
    </source>
</evidence>
<organism evidence="2 3">
    <name type="scientific">Leersia perrieri</name>
    <dbReference type="NCBI Taxonomy" id="77586"/>
    <lineage>
        <taxon>Eukaryota</taxon>
        <taxon>Viridiplantae</taxon>
        <taxon>Streptophyta</taxon>
        <taxon>Embryophyta</taxon>
        <taxon>Tracheophyta</taxon>
        <taxon>Spermatophyta</taxon>
        <taxon>Magnoliopsida</taxon>
        <taxon>Liliopsida</taxon>
        <taxon>Poales</taxon>
        <taxon>Poaceae</taxon>
        <taxon>BOP clade</taxon>
        <taxon>Oryzoideae</taxon>
        <taxon>Oryzeae</taxon>
        <taxon>Oryzinae</taxon>
        <taxon>Leersia</taxon>
    </lineage>
</organism>
<dbReference type="AlphaFoldDB" id="A0A0D9W997"/>
<dbReference type="EnsemblPlants" id="LPERR04G20390.1">
    <property type="protein sequence ID" value="LPERR04G20390.1"/>
    <property type="gene ID" value="LPERR04G20390"/>
</dbReference>
<dbReference type="HOGENOM" id="CLU_2213727_0_0_1"/>
<reference evidence="2 3" key="1">
    <citation type="submission" date="2012-08" db="EMBL/GenBank/DDBJ databases">
        <title>Oryza genome evolution.</title>
        <authorList>
            <person name="Wing R.A."/>
        </authorList>
    </citation>
    <scope>NUCLEOTIDE SEQUENCE</scope>
</reference>
<reference evidence="3" key="2">
    <citation type="submission" date="2013-12" db="EMBL/GenBank/DDBJ databases">
        <authorList>
            <person name="Yu Y."/>
            <person name="Lee S."/>
            <person name="de Baynast K."/>
            <person name="Wissotski M."/>
            <person name="Liu L."/>
            <person name="Talag J."/>
            <person name="Goicoechea J."/>
            <person name="Angelova A."/>
            <person name="Jetty R."/>
            <person name="Kudrna D."/>
            <person name="Golser W."/>
            <person name="Rivera L."/>
            <person name="Zhang J."/>
            <person name="Wing R."/>
        </authorList>
    </citation>
    <scope>NUCLEOTIDE SEQUENCE</scope>
</reference>
<feature type="region of interest" description="Disordered" evidence="1">
    <location>
        <begin position="66"/>
        <end position="107"/>
    </location>
</feature>
<accession>A0A0D9W997</accession>
<dbReference type="Proteomes" id="UP000032180">
    <property type="component" value="Chromosome 4"/>
</dbReference>
<keyword evidence="3" id="KW-1185">Reference proteome</keyword>
<evidence type="ECO:0000313" key="3">
    <source>
        <dbReference type="Proteomes" id="UP000032180"/>
    </source>
</evidence>
<protein>
    <submittedName>
        <fullName evidence="2">Uncharacterized protein</fullName>
    </submittedName>
</protein>
<dbReference type="Gramene" id="LPERR04G20390.1">
    <property type="protein sequence ID" value="LPERR04G20390.1"/>
    <property type="gene ID" value="LPERR04G20390"/>
</dbReference>
<name>A0A0D9W997_9ORYZ</name>
<evidence type="ECO:0000313" key="2">
    <source>
        <dbReference type="EnsemblPlants" id="LPERR04G20390.1"/>
    </source>
</evidence>